<evidence type="ECO:0000256" key="1">
    <source>
        <dbReference type="SAM" id="MobiDB-lite"/>
    </source>
</evidence>
<feature type="compositionally biased region" description="Gly residues" evidence="1">
    <location>
        <begin position="25"/>
        <end position="40"/>
    </location>
</feature>
<gene>
    <name evidence="2" type="ORF">NQ315_000006</name>
</gene>
<feature type="region of interest" description="Disordered" evidence="1">
    <location>
        <begin position="374"/>
        <end position="492"/>
    </location>
</feature>
<feature type="compositionally biased region" description="Basic and acidic residues" evidence="1">
    <location>
        <begin position="399"/>
        <end position="430"/>
    </location>
</feature>
<accession>A0AAV8VGA8</accession>
<dbReference type="PANTHER" id="PTHR15491:SF18">
    <property type="entry name" value="CIZ1 ZINC FINGER PROTEIN, ISOFORM A"/>
    <property type="match status" value="1"/>
</dbReference>
<dbReference type="PANTHER" id="PTHR15491">
    <property type="match status" value="1"/>
</dbReference>
<feature type="compositionally biased region" description="Basic and acidic residues" evidence="1">
    <location>
        <begin position="449"/>
        <end position="492"/>
    </location>
</feature>
<feature type="compositionally biased region" description="Low complexity" evidence="1">
    <location>
        <begin position="84"/>
        <end position="94"/>
    </location>
</feature>
<name>A0AAV8VGA8_9CUCU</name>
<dbReference type="EMBL" id="JANEYG010000106">
    <property type="protein sequence ID" value="KAJ8912951.1"/>
    <property type="molecule type" value="Genomic_DNA"/>
</dbReference>
<feature type="region of interest" description="Disordered" evidence="1">
    <location>
        <begin position="1"/>
        <end position="166"/>
    </location>
</feature>
<reference evidence="2 3" key="1">
    <citation type="journal article" date="2023" name="Insect Mol. Biol.">
        <title>Genome sequencing provides insights into the evolution of gene families encoding plant cell wall-degrading enzymes in longhorned beetles.</title>
        <authorList>
            <person name="Shin N.R."/>
            <person name="Okamura Y."/>
            <person name="Kirsch R."/>
            <person name="Pauchet Y."/>
        </authorList>
    </citation>
    <scope>NUCLEOTIDE SEQUENCE [LARGE SCALE GENOMIC DNA]</scope>
    <source>
        <strain evidence="2">EAD_L_NR</strain>
    </source>
</reference>
<dbReference type="InterPro" id="IPR026811">
    <property type="entry name" value="CIZ1"/>
</dbReference>
<feature type="compositionally biased region" description="Low complexity" evidence="1">
    <location>
        <begin position="41"/>
        <end position="54"/>
    </location>
</feature>
<evidence type="ECO:0008006" key="4">
    <source>
        <dbReference type="Google" id="ProtNLM"/>
    </source>
</evidence>
<evidence type="ECO:0000313" key="3">
    <source>
        <dbReference type="Proteomes" id="UP001159042"/>
    </source>
</evidence>
<protein>
    <recommendedName>
        <fullName evidence="4">Zinc finger protein on ecdysone puffs</fullName>
    </recommendedName>
</protein>
<dbReference type="Proteomes" id="UP001159042">
    <property type="component" value="Unassembled WGS sequence"/>
</dbReference>
<proteinExistence type="predicted"/>
<feature type="compositionally biased region" description="Low complexity" evidence="1">
    <location>
        <begin position="1"/>
        <end position="24"/>
    </location>
</feature>
<dbReference type="AlphaFoldDB" id="A0AAV8VGA8"/>
<comment type="caution">
    <text evidence="2">The sequence shown here is derived from an EMBL/GenBank/DDBJ whole genome shotgun (WGS) entry which is preliminary data.</text>
</comment>
<feature type="compositionally biased region" description="Basic and acidic residues" evidence="1">
    <location>
        <begin position="120"/>
        <end position="157"/>
    </location>
</feature>
<feature type="compositionally biased region" description="Basic and acidic residues" evidence="1">
    <location>
        <begin position="374"/>
        <end position="389"/>
    </location>
</feature>
<feature type="compositionally biased region" description="Basic and acidic residues" evidence="1">
    <location>
        <begin position="69"/>
        <end position="83"/>
    </location>
</feature>
<sequence length="492" mass="55871">MSRGRGFSSPRGSGYRGSSSRGSSSWGGGGRGGYSHGSGSSGRFSSFSNSLDSRSSFDSRNKYSGSSDRFSRPHSDDYHKPYRPDSSYSSGRDSSGSRRSPDRKRLRIEVSTIARKIPKRSSDKEDSGDEKPKETRSNDAENVEDKDTPEIKKEKDTSGGIESGDEKARRKAFIKLNCPHCGIKAITFRKYEMHLSSRPHLIAMRKIALKQKSILAQMRQAQRNTQNELEKNSDDLTSKTNFCPLCKLNYKQKRLVHQASEAHKNMKKFLMPYCKVCNTTFKSPMIYESHCCSIEHIKRKQRMDSGSSDVSAEEDSLENFTTIDSVGDGEEVMRAMHQKILSKHCKLRVHMQRYVRYKEDQDLEKRAEKLQRKEMAEKEVHVKKEKPDQDTSEISISEAVKDGKDSESKCVDDEEARDDKLWADVDKDLGDILAEAESGNKSSDEDEDSHVNGERYDRFKLSEKNDEDDIKNSGDEGNKTNKEAKEVNKEKK</sequence>
<organism evidence="2 3">
    <name type="scientific">Exocentrus adspersus</name>
    <dbReference type="NCBI Taxonomy" id="1586481"/>
    <lineage>
        <taxon>Eukaryota</taxon>
        <taxon>Metazoa</taxon>
        <taxon>Ecdysozoa</taxon>
        <taxon>Arthropoda</taxon>
        <taxon>Hexapoda</taxon>
        <taxon>Insecta</taxon>
        <taxon>Pterygota</taxon>
        <taxon>Neoptera</taxon>
        <taxon>Endopterygota</taxon>
        <taxon>Coleoptera</taxon>
        <taxon>Polyphaga</taxon>
        <taxon>Cucujiformia</taxon>
        <taxon>Chrysomeloidea</taxon>
        <taxon>Cerambycidae</taxon>
        <taxon>Lamiinae</taxon>
        <taxon>Acanthocinini</taxon>
        <taxon>Exocentrus</taxon>
    </lineage>
</organism>
<keyword evidence="3" id="KW-1185">Reference proteome</keyword>
<evidence type="ECO:0000313" key="2">
    <source>
        <dbReference type="EMBL" id="KAJ8912951.1"/>
    </source>
</evidence>